<dbReference type="AlphaFoldDB" id="A0A931IJH4"/>
<protein>
    <submittedName>
        <fullName evidence="3">MoxR family ATPase</fullName>
    </submittedName>
</protein>
<keyword evidence="4" id="KW-1185">Reference proteome</keyword>
<dbReference type="SMART" id="SM00382">
    <property type="entry name" value="AAA"/>
    <property type="match status" value="1"/>
</dbReference>
<dbReference type="RefSeq" id="WP_196153717.1">
    <property type="nucleotide sequence ID" value="NZ_JADMLG010000024.1"/>
</dbReference>
<dbReference type="SUPFAM" id="SSF52540">
    <property type="entry name" value="P-loop containing nucleoside triphosphate hydrolases"/>
    <property type="match status" value="1"/>
</dbReference>
<dbReference type="GO" id="GO:0016887">
    <property type="term" value="F:ATP hydrolysis activity"/>
    <property type="evidence" value="ECO:0007669"/>
    <property type="project" value="InterPro"/>
</dbReference>
<dbReference type="InterPro" id="IPR003593">
    <property type="entry name" value="AAA+_ATPase"/>
</dbReference>
<evidence type="ECO:0000313" key="3">
    <source>
        <dbReference type="EMBL" id="MBH0781440.1"/>
    </source>
</evidence>
<sequence length="339" mass="37854">MTAPTWHVFHGSGEPRPDGWDSVPPPMVARTFTGGPFVSPPRPQPDQAAQLDRKLGRNGIGAHQLRPDDLDVINAALLCRRPLLVSGAPGLGKSSLAYLITRELNLGPVLHWPITSRSVLRDGLYQYDALRRFEESQVPGLRTDGESGLADYITLGPLGTALLPYRRPRVLLIDEIDKADIDLPNDLLHVFENGEYPVDELRRIRAHSPEVEVFTHEGRERVAIREGFVQCNAFPVIIMTSNGEREFPAAFLRRCLHLRLSKPERGQLERVVAAHLGDTAVEEYRDIIDEFVRRRSELGSLPTDRLLIALHVLTQATRVDGADRKSLAERLMQPMDTGG</sequence>
<evidence type="ECO:0000259" key="2">
    <source>
        <dbReference type="SMART" id="SM00382"/>
    </source>
</evidence>
<dbReference type="Proteomes" id="UP000655751">
    <property type="component" value="Unassembled WGS sequence"/>
</dbReference>
<reference evidence="3" key="1">
    <citation type="submission" date="2020-11" db="EMBL/GenBank/DDBJ databases">
        <title>Nocardia NEAU-351.nov., a novel actinomycete isolated from the cow dung.</title>
        <authorList>
            <person name="Zhang X."/>
        </authorList>
    </citation>
    <scope>NUCLEOTIDE SEQUENCE</scope>
    <source>
        <strain evidence="3">NEAU-351</strain>
    </source>
</reference>
<evidence type="ECO:0000313" key="4">
    <source>
        <dbReference type="Proteomes" id="UP000655751"/>
    </source>
</evidence>
<comment type="caution">
    <text evidence="3">The sequence shown here is derived from an EMBL/GenBank/DDBJ whole genome shotgun (WGS) entry which is preliminary data.</text>
</comment>
<organism evidence="3 4">
    <name type="scientific">Nocardia bovistercoris</name>
    <dbReference type="NCBI Taxonomy" id="2785916"/>
    <lineage>
        <taxon>Bacteria</taxon>
        <taxon>Bacillati</taxon>
        <taxon>Actinomycetota</taxon>
        <taxon>Actinomycetes</taxon>
        <taxon>Mycobacteriales</taxon>
        <taxon>Nocardiaceae</taxon>
        <taxon>Nocardia</taxon>
    </lineage>
</organism>
<evidence type="ECO:0000256" key="1">
    <source>
        <dbReference type="SAM" id="MobiDB-lite"/>
    </source>
</evidence>
<dbReference type="Gene3D" id="3.40.50.300">
    <property type="entry name" value="P-loop containing nucleotide triphosphate hydrolases"/>
    <property type="match status" value="1"/>
</dbReference>
<dbReference type="GO" id="GO:0005524">
    <property type="term" value="F:ATP binding"/>
    <property type="evidence" value="ECO:0007669"/>
    <property type="project" value="InterPro"/>
</dbReference>
<proteinExistence type="predicted"/>
<dbReference type="CDD" id="cd00009">
    <property type="entry name" value="AAA"/>
    <property type="match status" value="1"/>
</dbReference>
<name>A0A931IJH4_9NOCA</name>
<feature type="domain" description="AAA+ ATPase" evidence="2">
    <location>
        <begin position="79"/>
        <end position="264"/>
    </location>
</feature>
<gene>
    <name evidence="3" type="ORF">IT779_34735</name>
</gene>
<dbReference type="InterPro" id="IPR027417">
    <property type="entry name" value="P-loop_NTPase"/>
</dbReference>
<dbReference type="Pfam" id="PF07728">
    <property type="entry name" value="AAA_5"/>
    <property type="match status" value="1"/>
</dbReference>
<feature type="region of interest" description="Disordered" evidence="1">
    <location>
        <begin position="1"/>
        <end position="23"/>
    </location>
</feature>
<dbReference type="EMBL" id="JADMLG010000024">
    <property type="protein sequence ID" value="MBH0781440.1"/>
    <property type="molecule type" value="Genomic_DNA"/>
</dbReference>
<accession>A0A931IJH4</accession>
<dbReference type="InterPro" id="IPR011704">
    <property type="entry name" value="ATPase_dyneun-rel_AAA"/>
</dbReference>